<keyword evidence="3" id="KW-1185">Reference proteome</keyword>
<proteinExistence type="predicted"/>
<feature type="transmembrane region" description="Helical" evidence="1">
    <location>
        <begin position="7"/>
        <end position="26"/>
    </location>
</feature>
<evidence type="ECO:0000313" key="2">
    <source>
        <dbReference type="EMBL" id="MDG5753332.1"/>
    </source>
</evidence>
<comment type="caution">
    <text evidence="2">The sequence shown here is derived from an EMBL/GenBank/DDBJ whole genome shotgun (WGS) entry which is preliminary data.</text>
</comment>
<evidence type="ECO:0000313" key="3">
    <source>
        <dbReference type="Proteomes" id="UP001218246"/>
    </source>
</evidence>
<organism evidence="2 3">
    <name type="scientific">Ectobacillus antri</name>
    <dbReference type="NCBI Taxonomy" id="2486280"/>
    <lineage>
        <taxon>Bacteria</taxon>
        <taxon>Bacillati</taxon>
        <taxon>Bacillota</taxon>
        <taxon>Bacilli</taxon>
        <taxon>Bacillales</taxon>
        <taxon>Bacillaceae</taxon>
        <taxon>Ectobacillus</taxon>
    </lineage>
</organism>
<dbReference type="EMBL" id="JARULN010000002">
    <property type="protein sequence ID" value="MDG5753332.1"/>
    <property type="molecule type" value="Genomic_DNA"/>
</dbReference>
<keyword evidence="1" id="KW-0472">Membrane</keyword>
<reference evidence="2 3" key="1">
    <citation type="submission" date="2023-04" db="EMBL/GenBank/DDBJ databases">
        <title>Ectobacillus antri isolated from activated sludge.</title>
        <authorList>
            <person name="Yan P."/>
            <person name="Liu X."/>
        </authorList>
    </citation>
    <scope>NUCLEOTIDE SEQUENCE [LARGE SCALE GENOMIC DNA]</scope>
    <source>
        <strain evidence="2 3">C18H</strain>
    </source>
</reference>
<evidence type="ECO:0000256" key="1">
    <source>
        <dbReference type="SAM" id="Phobius"/>
    </source>
</evidence>
<accession>A0ABT6H1Z2</accession>
<keyword evidence="1" id="KW-0812">Transmembrane</keyword>
<gene>
    <name evidence="2" type="ORF">P6P90_04895</name>
</gene>
<protein>
    <submittedName>
        <fullName evidence="2">Uncharacterized protein</fullName>
    </submittedName>
</protein>
<dbReference type="Proteomes" id="UP001218246">
    <property type="component" value="Unassembled WGS sequence"/>
</dbReference>
<feature type="transmembrane region" description="Helical" evidence="1">
    <location>
        <begin position="32"/>
        <end position="53"/>
    </location>
</feature>
<sequence length="63" mass="7358">MNQKVSFYLFLTAFVLVAALTVYLIFDNGWYGAVNSYVLLFMYIGLAVVSFGMREEMLRRFEK</sequence>
<keyword evidence="1" id="KW-1133">Transmembrane helix</keyword>
<name>A0ABT6H1Z2_9BACI</name>
<dbReference type="RefSeq" id="WP_124563419.1">
    <property type="nucleotide sequence ID" value="NZ_JARRRY010000001.1"/>
</dbReference>